<gene>
    <name evidence="2" type="ORF">HMPREF0636_0645</name>
</gene>
<reference evidence="2 3" key="1">
    <citation type="submission" date="2014-01" db="EMBL/GenBank/DDBJ databases">
        <authorList>
            <person name="Durkin A.S."/>
            <person name="McCorrison J."/>
            <person name="Torralba M."/>
            <person name="Gillis M."/>
            <person name="Haft D.H."/>
            <person name="Methe B."/>
            <person name="Sutton G."/>
            <person name="Nelson K.E."/>
        </authorList>
    </citation>
    <scope>NUCLEOTIDE SEQUENCE [LARGE SCALE GENOMIC DNA]</scope>
    <source>
        <strain evidence="2 3">ATCC 51270</strain>
    </source>
</reference>
<dbReference type="Pfam" id="PF05598">
    <property type="entry name" value="DUF772"/>
    <property type="match status" value="1"/>
</dbReference>
<evidence type="ECO:0000313" key="3">
    <source>
        <dbReference type="Proteomes" id="UP000023482"/>
    </source>
</evidence>
<dbReference type="InterPro" id="IPR008490">
    <property type="entry name" value="Transposase_InsH_N"/>
</dbReference>
<keyword evidence="3" id="KW-1185">Reference proteome</keyword>
<comment type="caution">
    <text evidence="2">The sequence shown here is derived from an EMBL/GenBank/DDBJ whole genome shotgun (WGS) entry which is preliminary data.</text>
</comment>
<dbReference type="EMBL" id="JDFF01000011">
    <property type="protein sequence ID" value="EWC92719.1"/>
    <property type="molecule type" value="Genomic_DNA"/>
</dbReference>
<organism evidence="2 3">
    <name type="scientific">Porphyromonas catoniae ATCC 51270</name>
    <dbReference type="NCBI Taxonomy" id="887901"/>
    <lineage>
        <taxon>Bacteria</taxon>
        <taxon>Pseudomonadati</taxon>
        <taxon>Bacteroidota</taxon>
        <taxon>Bacteroidia</taxon>
        <taxon>Bacteroidales</taxon>
        <taxon>Porphyromonadaceae</taxon>
        <taxon>Porphyromonas</taxon>
    </lineage>
</organism>
<accession>Z4WZ58</accession>
<dbReference type="AlphaFoldDB" id="Z4WZ58"/>
<dbReference type="Proteomes" id="UP000023482">
    <property type="component" value="Unassembled WGS sequence"/>
</dbReference>
<feature type="non-terminal residue" evidence="2">
    <location>
        <position position="33"/>
    </location>
</feature>
<protein>
    <submittedName>
        <fullName evidence="2">Transposase PF05598 domain protein</fullName>
    </submittedName>
</protein>
<evidence type="ECO:0000313" key="2">
    <source>
        <dbReference type="EMBL" id="EWC92719.1"/>
    </source>
</evidence>
<name>Z4WZ58_9PORP</name>
<evidence type="ECO:0000259" key="1">
    <source>
        <dbReference type="Pfam" id="PF05598"/>
    </source>
</evidence>
<sequence length="33" mass="4045">MMFKILLLQTWYGLSDYEVEERINDSILFSEFL</sequence>
<proteinExistence type="predicted"/>
<feature type="domain" description="Transposase InsH N-terminal" evidence="1">
    <location>
        <begin position="1"/>
        <end position="33"/>
    </location>
</feature>